<evidence type="ECO:0000256" key="2">
    <source>
        <dbReference type="PROSITE-ProRule" id="PRU00339"/>
    </source>
</evidence>
<dbReference type="Pfam" id="PF25063">
    <property type="entry name" value="ARM_TT21_C"/>
    <property type="match status" value="1"/>
</dbReference>
<dbReference type="WBParaSite" id="ACRNAN_scaffold4099.g23761.t1">
    <property type="protein sequence ID" value="ACRNAN_scaffold4099.g23761.t1"/>
    <property type="gene ID" value="ACRNAN_scaffold4099.g23761"/>
</dbReference>
<dbReference type="AlphaFoldDB" id="A0A914DV63"/>
<name>A0A914DV63_9BILA</name>
<dbReference type="PANTHER" id="PTHR14699:SF0">
    <property type="entry name" value="TETRATRICOPEPTIDE REPEAT PROTEIN 21 HOMOLOG"/>
    <property type="match status" value="1"/>
</dbReference>
<dbReference type="PROSITE" id="PS50005">
    <property type="entry name" value="TPR"/>
    <property type="match status" value="1"/>
</dbReference>
<organism evidence="5 6">
    <name type="scientific">Acrobeloides nanus</name>
    <dbReference type="NCBI Taxonomy" id="290746"/>
    <lineage>
        <taxon>Eukaryota</taxon>
        <taxon>Metazoa</taxon>
        <taxon>Ecdysozoa</taxon>
        <taxon>Nematoda</taxon>
        <taxon>Chromadorea</taxon>
        <taxon>Rhabditida</taxon>
        <taxon>Tylenchina</taxon>
        <taxon>Cephalobomorpha</taxon>
        <taxon>Cephaloboidea</taxon>
        <taxon>Cephalobidae</taxon>
        <taxon>Acrobeloides</taxon>
    </lineage>
</organism>
<dbReference type="GO" id="GO:0035721">
    <property type="term" value="P:intraciliary retrograde transport"/>
    <property type="evidence" value="ECO:0007669"/>
    <property type="project" value="TreeGrafter"/>
</dbReference>
<dbReference type="FunFam" id="1.25.40.10:FF:000219">
    <property type="entry name" value="Tetratricopeptide repeat domain 21B"/>
    <property type="match status" value="1"/>
</dbReference>
<dbReference type="GO" id="GO:0030991">
    <property type="term" value="C:intraciliary transport particle A"/>
    <property type="evidence" value="ECO:0007669"/>
    <property type="project" value="TreeGrafter"/>
</dbReference>
<dbReference type="Pfam" id="PF25064">
    <property type="entry name" value="ARM_TT21_5th"/>
    <property type="match status" value="1"/>
</dbReference>
<protein>
    <submittedName>
        <fullName evidence="6">Tetratricopeptide repeat protein 21B</fullName>
    </submittedName>
</protein>
<keyword evidence="5" id="KW-1185">Reference proteome</keyword>
<sequence length="397" mass="45723">MLALASIYMSMGKLQQCNQQCQTILSLDRNNNEATLMMADLMYQRNEGEQAIKHFSQILDRNPNQYHALARCVELSWRKGDMEQVDKYLKNAVENNPRATVDAGYNYCKGLLEWYTGEPNAALQAFNRARRDLEWGERAIYNMIEICLNPDNEIIGGEVFDHSEDPNDESEREIGTKTAERFLKELRYKPGLDYKYKLMENFILLSSSNKANVQQALNNFLEMVGTETTIDGDKNLNVGAILGSARAYMILKQTQKAKAQLKRVINYPWSLEDADYLEQCWLLLADLYINQGKSDQATNVLRTVLQYNASAIKAFEYMGFLRERDQKFADAASNYEAAWKLCKQRNPAIGYKLAYNYLKCRKLFDCIEICHAVLGQYPNYPKIKKEVMDKARAAIRT</sequence>
<dbReference type="Gene3D" id="1.25.40.10">
    <property type="entry name" value="Tetratricopeptide repeat domain"/>
    <property type="match status" value="2"/>
</dbReference>
<evidence type="ECO:0000313" key="5">
    <source>
        <dbReference type="Proteomes" id="UP000887540"/>
    </source>
</evidence>
<evidence type="ECO:0000259" key="3">
    <source>
        <dbReference type="Pfam" id="PF25063"/>
    </source>
</evidence>
<dbReference type="InterPro" id="IPR056834">
    <property type="entry name" value="ARM_TT21_C"/>
</dbReference>
<reference evidence="6" key="1">
    <citation type="submission" date="2022-11" db="UniProtKB">
        <authorList>
            <consortium name="WormBaseParasite"/>
        </authorList>
    </citation>
    <scope>IDENTIFICATION</scope>
</reference>
<dbReference type="InterPro" id="IPR011990">
    <property type="entry name" value="TPR-like_helical_dom_sf"/>
</dbReference>
<dbReference type="InterPro" id="IPR040364">
    <property type="entry name" value="TTC21A/TTC21B"/>
</dbReference>
<feature type="domain" description="Tetratricopeptide repeat protein 21A/21B C-terminal ARM" evidence="3">
    <location>
        <begin position="178"/>
        <end position="392"/>
    </location>
</feature>
<evidence type="ECO:0000313" key="6">
    <source>
        <dbReference type="WBParaSite" id="ACRNAN_scaffold4099.g23761.t1"/>
    </source>
</evidence>
<feature type="domain" description="Tetratricopeptide repeat protein 21A/21B fifth ARM repeats" evidence="4">
    <location>
        <begin position="33"/>
        <end position="148"/>
    </location>
</feature>
<dbReference type="GO" id="GO:0061512">
    <property type="term" value="P:protein localization to cilium"/>
    <property type="evidence" value="ECO:0007669"/>
    <property type="project" value="TreeGrafter"/>
</dbReference>
<dbReference type="GO" id="GO:0005929">
    <property type="term" value="C:cilium"/>
    <property type="evidence" value="ECO:0007669"/>
    <property type="project" value="GOC"/>
</dbReference>
<keyword evidence="2" id="KW-0802">TPR repeat</keyword>
<comment type="similarity">
    <text evidence="1">Belongs to the TTC21 family.</text>
</comment>
<evidence type="ECO:0000259" key="4">
    <source>
        <dbReference type="Pfam" id="PF25064"/>
    </source>
</evidence>
<dbReference type="PANTHER" id="PTHR14699">
    <property type="entry name" value="STI2 PROTEIN-RELATED"/>
    <property type="match status" value="1"/>
</dbReference>
<dbReference type="Proteomes" id="UP000887540">
    <property type="component" value="Unplaced"/>
</dbReference>
<dbReference type="InterPro" id="IPR019734">
    <property type="entry name" value="TPR_rpt"/>
</dbReference>
<dbReference type="InterPro" id="IPR056835">
    <property type="entry name" value="ARM_TT21_5th"/>
</dbReference>
<feature type="repeat" description="TPR" evidence="2">
    <location>
        <begin position="32"/>
        <end position="65"/>
    </location>
</feature>
<dbReference type="SUPFAM" id="SSF48452">
    <property type="entry name" value="TPR-like"/>
    <property type="match status" value="2"/>
</dbReference>
<evidence type="ECO:0000256" key="1">
    <source>
        <dbReference type="ARBA" id="ARBA00010935"/>
    </source>
</evidence>
<accession>A0A914DV63</accession>
<proteinExistence type="inferred from homology"/>